<comment type="similarity">
    <text evidence="2">Belongs to the peptidase C19 family.</text>
</comment>
<dbReference type="SUPFAM" id="SSF143791">
    <property type="entry name" value="DUSP-like"/>
    <property type="match status" value="1"/>
</dbReference>
<dbReference type="RefSeq" id="XP_001315252.1">
    <property type="nucleotide sequence ID" value="XM_001315217.1"/>
</dbReference>
<dbReference type="VEuPathDB" id="TrichDB:TVAGG3_0353310"/>
<evidence type="ECO:0000256" key="2">
    <source>
        <dbReference type="ARBA" id="ARBA00009085"/>
    </source>
</evidence>
<dbReference type="KEGG" id="tva:4760868"/>
<comment type="catalytic activity">
    <reaction evidence="1">
        <text>Thiol-dependent hydrolysis of ester, thioester, amide, peptide and isopeptide bonds formed by the C-terminal Gly of ubiquitin (a 76-residue protein attached to proteins as an intracellular targeting signal).</text>
        <dbReference type="EC" id="3.4.19.12"/>
    </reaction>
</comment>
<dbReference type="InterPro" id="IPR006615">
    <property type="entry name" value="Pept_C19_DUSP"/>
</dbReference>
<accession>A2EWC5</accession>
<dbReference type="EC" id="3.4.19.12" evidence="3"/>
<dbReference type="PROSITE" id="PS50235">
    <property type="entry name" value="USP_3"/>
    <property type="match status" value="1"/>
</dbReference>
<dbReference type="InterPro" id="IPR001394">
    <property type="entry name" value="Peptidase_C19_UCH"/>
</dbReference>
<dbReference type="InParanoid" id="A2EWC5"/>
<dbReference type="Pfam" id="PF06337">
    <property type="entry name" value="DUSP"/>
    <property type="match status" value="1"/>
</dbReference>
<dbReference type="OrthoDB" id="265776at2759"/>
<dbReference type="GO" id="GO:0016579">
    <property type="term" value="P:protein deubiquitination"/>
    <property type="evidence" value="ECO:0007669"/>
    <property type="project" value="InterPro"/>
</dbReference>
<protein>
    <recommendedName>
        <fullName evidence="3">ubiquitinyl hydrolase 1</fullName>
        <ecNumber evidence="3">3.4.19.12</ecNumber>
    </recommendedName>
</protein>
<keyword evidence="6 10" id="KW-0378">Hydrolase</keyword>
<reference evidence="10" key="2">
    <citation type="journal article" date="2007" name="Science">
        <title>Draft genome sequence of the sexually transmitted pathogen Trichomonas vaginalis.</title>
        <authorList>
            <person name="Carlton J.M."/>
            <person name="Hirt R.P."/>
            <person name="Silva J.C."/>
            <person name="Delcher A.L."/>
            <person name="Schatz M."/>
            <person name="Zhao Q."/>
            <person name="Wortman J.R."/>
            <person name="Bidwell S.L."/>
            <person name="Alsmark U.C.M."/>
            <person name="Besteiro S."/>
            <person name="Sicheritz-Ponten T."/>
            <person name="Noel C.J."/>
            <person name="Dacks J.B."/>
            <person name="Foster P.G."/>
            <person name="Simillion C."/>
            <person name="Van de Peer Y."/>
            <person name="Miranda-Saavedra D."/>
            <person name="Barton G.J."/>
            <person name="Westrop G.D."/>
            <person name="Mueller S."/>
            <person name="Dessi D."/>
            <person name="Fiori P.L."/>
            <person name="Ren Q."/>
            <person name="Paulsen I."/>
            <person name="Zhang H."/>
            <person name="Bastida-Corcuera F.D."/>
            <person name="Simoes-Barbosa A."/>
            <person name="Brown M.T."/>
            <person name="Hayes R.D."/>
            <person name="Mukherjee M."/>
            <person name="Okumura C.Y."/>
            <person name="Schneider R."/>
            <person name="Smith A.J."/>
            <person name="Vanacova S."/>
            <person name="Villalvazo M."/>
            <person name="Haas B.J."/>
            <person name="Pertea M."/>
            <person name="Feldblyum T.V."/>
            <person name="Utterback T.R."/>
            <person name="Shu C.L."/>
            <person name="Osoegawa K."/>
            <person name="de Jong P.J."/>
            <person name="Hrdy I."/>
            <person name="Horvathova L."/>
            <person name="Zubacova Z."/>
            <person name="Dolezal P."/>
            <person name="Malik S.B."/>
            <person name="Logsdon J.M. Jr."/>
            <person name="Henze K."/>
            <person name="Gupta A."/>
            <person name="Wang C.C."/>
            <person name="Dunne R.L."/>
            <person name="Upcroft J.A."/>
            <person name="Upcroft P."/>
            <person name="White O."/>
            <person name="Salzberg S.L."/>
            <person name="Tang P."/>
            <person name="Chiu C.-H."/>
            <person name="Lee Y.-S."/>
            <person name="Embley T.M."/>
            <person name="Coombs G.H."/>
            <person name="Mottram J.C."/>
            <person name="Tachezy J."/>
            <person name="Fraser-Liggett C.M."/>
            <person name="Johnson P.J."/>
        </authorList>
    </citation>
    <scope>NUCLEOTIDE SEQUENCE [LARGE SCALE GENOMIC DNA]</scope>
    <source>
        <strain evidence="10">G3</strain>
    </source>
</reference>
<dbReference type="VEuPathDB" id="TrichDB:TVAG_143290"/>
<dbReference type="EMBL" id="DS113517">
    <property type="protein sequence ID" value="EAY03029.1"/>
    <property type="molecule type" value="Genomic_DNA"/>
</dbReference>
<keyword evidence="4" id="KW-0645">Protease</keyword>
<sequence>MIDQRIKIQEQWKKFPVPEALTKCSVVYLVEISFFKAFTKWIQNITTKKPPKLDNTNIYNNHNIVYKKDFDVVRKDAWEFLNKNFGPTKEVKKFLVIDPTTNKETVLIEQVRFQILFDDGEIKKKTCGLYWKAEHVKNQICASLNLNNADYILVNPKTYIEVSSNMSASDMYKLSDTYKFKKRKMTETLQPNTLNIQVQSSPLTKTFSNRSVDKHLVRPTFEREKHEAPSSPKKDHTALPPLKREVHEPSAEESNDSGRRSYLLSKLSSNSTIPSKFGPSKYYPKPIGLNNLGNTCYFNAATQCIIRVKPLTDFIFSPIFESQLNPSNKKSSKGKIAKAYKDFLLQMSTSSSRMAENPSNLRSAVISKFRRFANYSQHDSQEYLNALLDGLHEDMNQSFGAGGNKPEIKITGDSNGWDLLLSKNDSPIVDMFYGEFFANTECPQCGYVSTNREPFLFLTVTIPKVSYGSVNLEDLLSNFSQDDELDDKNKWKCEKCKKMVRATRRIGILRVADVIIVHLKRFSDEGYFTTKIETEVKYPSLLNMSRYAKDGHTGFYKLVGAVFHSGGLGGGHYTAAALDQSTNSWYNFNDSSATPISESSAHSRSAYILFYQKE</sequence>
<dbReference type="STRING" id="5722.A2EWC5"/>
<gene>
    <name evidence="10" type="ORF">TVAG_143290</name>
</gene>
<dbReference type="OMA" id="FFANTEC"/>
<dbReference type="Proteomes" id="UP000001542">
    <property type="component" value="Unassembled WGS sequence"/>
</dbReference>
<dbReference type="SMR" id="A2EWC5"/>
<dbReference type="eggNOG" id="KOG1868">
    <property type="taxonomic scope" value="Eukaryota"/>
</dbReference>
<dbReference type="CDD" id="cd02674">
    <property type="entry name" value="Peptidase_C19R"/>
    <property type="match status" value="1"/>
</dbReference>
<keyword evidence="5" id="KW-0833">Ubl conjugation pathway</keyword>
<dbReference type="PANTHER" id="PTHR21646:SF24">
    <property type="entry name" value="UBIQUITIN CARBOXYL-TERMINAL HYDROLASE"/>
    <property type="match status" value="1"/>
</dbReference>
<evidence type="ECO:0000256" key="3">
    <source>
        <dbReference type="ARBA" id="ARBA00012759"/>
    </source>
</evidence>
<dbReference type="AlphaFoldDB" id="A2EWC5"/>
<dbReference type="InterPro" id="IPR038765">
    <property type="entry name" value="Papain-like_cys_pep_sf"/>
</dbReference>
<organism evidence="10 11">
    <name type="scientific">Trichomonas vaginalis (strain ATCC PRA-98 / G3)</name>
    <dbReference type="NCBI Taxonomy" id="412133"/>
    <lineage>
        <taxon>Eukaryota</taxon>
        <taxon>Metamonada</taxon>
        <taxon>Parabasalia</taxon>
        <taxon>Trichomonadida</taxon>
        <taxon>Trichomonadidae</taxon>
        <taxon>Trichomonas</taxon>
    </lineage>
</organism>
<keyword evidence="7" id="KW-0788">Thiol protease</keyword>
<dbReference type="InterPro" id="IPR050185">
    <property type="entry name" value="Ub_carboxyl-term_hydrolase"/>
</dbReference>
<evidence type="ECO:0000256" key="6">
    <source>
        <dbReference type="ARBA" id="ARBA00022801"/>
    </source>
</evidence>
<feature type="region of interest" description="Disordered" evidence="8">
    <location>
        <begin position="214"/>
        <end position="260"/>
    </location>
</feature>
<proteinExistence type="inferred from homology"/>
<evidence type="ECO:0000256" key="8">
    <source>
        <dbReference type="SAM" id="MobiDB-lite"/>
    </source>
</evidence>
<name>A2EWC5_TRIV3</name>
<dbReference type="InterPro" id="IPR028889">
    <property type="entry name" value="USP"/>
</dbReference>
<reference evidence="10" key="1">
    <citation type="submission" date="2006-10" db="EMBL/GenBank/DDBJ databases">
        <authorList>
            <person name="Amadeo P."/>
            <person name="Zhao Q."/>
            <person name="Wortman J."/>
            <person name="Fraser-Liggett C."/>
            <person name="Carlton J."/>
        </authorList>
    </citation>
    <scope>NUCLEOTIDE SEQUENCE</scope>
    <source>
        <strain evidence="10">G3</strain>
    </source>
</reference>
<dbReference type="Gene3D" id="3.30.2230.10">
    <property type="entry name" value="DUSP-like"/>
    <property type="match status" value="1"/>
</dbReference>
<feature type="compositionally biased region" description="Basic and acidic residues" evidence="8">
    <location>
        <begin position="214"/>
        <end position="250"/>
    </location>
</feature>
<evidence type="ECO:0000313" key="11">
    <source>
        <dbReference type="Proteomes" id="UP000001542"/>
    </source>
</evidence>
<evidence type="ECO:0000256" key="7">
    <source>
        <dbReference type="ARBA" id="ARBA00022807"/>
    </source>
</evidence>
<dbReference type="InterPro" id="IPR035927">
    <property type="entry name" value="DUSP-like_sf"/>
</dbReference>
<dbReference type="PANTHER" id="PTHR21646">
    <property type="entry name" value="UBIQUITIN CARBOXYL-TERMINAL HYDROLASE"/>
    <property type="match status" value="1"/>
</dbReference>
<dbReference type="SUPFAM" id="SSF54001">
    <property type="entry name" value="Cysteine proteinases"/>
    <property type="match status" value="1"/>
</dbReference>
<dbReference type="GO" id="GO:0006508">
    <property type="term" value="P:proteolysis"/>
    <property type="evidence" value="ECO:0007669"/>
    <property type="project" value="UniProtKB-KW"/>
</dbReference>
<evidence type="ECO:0000256" key="5">
    <source>
        <dbReference type="ARBA" id="ARBA00022786"/>
    </source>
</evidence>
<evidence type="ECO:0000256" key="1">
    <source>
        <dbReference type="ARBA" id="ARBA00000707"/>
    </source>
</evidence>
<dbReference type="GO" id="GO:0004843">
    <property type="term" value="F:cysteine-type deubiquitinase activity"/>
    <property type="evidence" value="ECO:0007669"/>
    <property type="project" value="UniProtKB-EC"/>
</dbReference>
<evidence type="ECO:0000259" key="9">
    <source>
        <dbReference type="PROSITE" id="PS50235"/>
    </source>
</evidence>
<evidence type="ECO:0000313" key="10">
    <source>
        <dbReference type="EMBL" id="EAY03029.1"/>
    </source>
</evidence>
<keyword evidence="11" id="KW-1185">Reference proteome</keyword>
<dbReference type="Gene3D" id="3.90.70.10">
    <property type="entry name" value="Cysteine proteinases"/>
    <property type="match status" value="1"/>
</dbReference>
<feature type="domain" description="USP" evidence="9">
    <location>
        <begin position="287"/>
        <end position="614"/>
    </location>
</feature>
<dbReference type="Pfam" id="PF00443">
    <property type="entry name" value="UCH"/>
    <property type="match status" value="1"/>
</dbReference>
<evidence type="ECO:0000256" key="4">
    <source>
        <dbReference type="ARBA" id="ARBA00022670"/>
    </source>
</evidence>